<evidence type="ECO:0000256" key="3">
    <source>
        <dbReference type="ARBA" id="ARBA00023242"/>
    </source>
</evidence>
<dbReference type="GO" id="GO:0003713">
    <property type="term" value="F:transcription coactivator activity"/>
    <property type="evidence" value="ECO:0007669"/>
    <property type="project" value="InterPro"/>
</dbReference>
<dbReference type="PANTHER" id="PTHR13168:SF0">
    <property type="entry name" value="C-MYC-BINDING PROTEIN"/>
    <property type="match status" value="1"/>
</dbReference>
<dbReference type="InterPro" id="IPR026060">
    <property type="entry name" value="AMY1"/>
</dbReference>
<evidence type="ECO:0000313" key="4">
    <source>
        <dbReference type="EMBL" id="CAG9280248.1"/>
    </source>
</evidence>
<evidence type="ECO:0008006" key="5">
    <source>
        <dbReference type="Google" id="ProtNLM"/>
    </source>
</evidence>
<gene>
    <name evidence="4" type="ORF">PTTT1_LOCUS12671</name>
</gene>
<dbReference type="AlphaFoldDB" id="A0A8J9S2X5"/>
<accession>A0A8J9S2X5</accession>
<evidence type="ECO:0000256" key="2">
    <source>
        <dbReference type="ARBA" id="ARBA00009389"/>
    </source>
</evidence>
<evidence type="ECO:0000256" key="1">
    <source>
        <dbReference type="ARBA" id="ARBA00004123"/>
    </source>
</evidence>
<proteinExistence type="inferred from homology"/>
<dbReference type="PANTHER" id="PTHR13168">
    <property type="entry name" value="ASSOCIATE OF C-MYC AMY-1"/>
    <property type="match status" value="1"/>
</dbReference>
<sequence length="93" mass="10554">MQSNSNGGNNSNSDFSKKDEFRRYLEKSGVLDALTKVLVGLYEEPDRPNNALDYMKRYLGAPSAVDIDGIKQENSELKIQIEKMKKQLAELQE</sequence>
<comment type="subcellular location">
    <subcellularLocation>
        <location evidence="1">Nucleus</location>
    </subcellularLocation>
</comment>
<name>A0A8J9S2X5_PHATR</name>
<dbReference type="PRINTS" id="PR02028">
    <property type="entry name" value="CMYCBINDINGP"/>
</dbReference>
<organism evidence="4">
    <name type="scientific">Phaeodactylum tricornutum</name>
    <name type="common">Diatom</name>
    <dbReference type="NCBI Taxonomy" id="2850"/>
    <lineage>
        <taxon>Eukaryota</taxon>
        <taxon>Sar</taxon>
        <taxon>Stramenopiles</taxon>
        <taxon>Ochrophyta</taxon>
        <taxon>Bacillariophyta</taxon>
        <taxon>Bacillariophyceae</taxon>
        <taxon>Bacillariophycidae</taxon>
        <taxon>Naviculales</taxon>
        <taxon>Phaeodactylaceae</taxon>
        <taxon>Phaeodactylum</taxon>
    </lineage>
</organism>
<dbReference type="GO" id="GO:0005634">
    <property type="term" value="C:nucleus"/>
    <property type="evidence" value="ECO:0007669"/>
    <property type="project" value="UniProtKB-SubCell"/>
</dbReference>
<protein>
    <recommendedName>
        <fullName evidence="5">c-Myc-binding protein</fullName>
    </recommendedName>
</protein>
<keyword evidence="3" id="KW-0539">Nucleus</keyword>
<reference evidence="4" key="1">
    <citation type="submission" date="2022-02" db="EMBL/GenBank/DDBJ databases">
        <authorList>
            <person name="Giguere J D."/>
        </authorList>
    </citation>
    <scope>NUCLEOTIDE SEQUENCE</scope>
    <source>
        <strain evidence="4">CCAP 1055/1</strain>
    </source>
</reference>
<dbReference type="EMBL" id="OU594954">
    <property type="protein sequence ID" value="CAG9280248.1"/>
    <property type="molecule type" value="Genomic_DNA"/>
</dbReference>
<comment type="similarity">
    <text evidence="2">Belongs to the AMY1 family.</text>
</comment>
<dbReference type="Proteomes" id="UP000836788">
    <property type="component" value="Chromosome 13"/>
</dbReference>